<dbReference type="Pfam" id="PF22638">
    <property type="entry name" value="FlgK_D1"/>
    <property type="match status" value="1"/>
</dbReference>
<keyword evidence="11" id="KW-0966">Cell projection</keyword>
<keyword evidence="12" id="KW-1185">Reference proteome</keyword>
<dbReference type="PRINTS" id="PR01005">
    <property type="entry name" value="FLGHOOKAP1"/>
</dbReference>
<feature type="domain" description="Flagellar basal body rod protein N-terminal" evidence="8">
    <location>
        <begin position="8"/>
        <end position="38"/>
    </location>
</feature>
<dbReference type="RefSeq" id="WP_014450253.1">
    <property type="nucleotide sequence ID" value="NC_017094.1"/>
</dbReference>
<proteinExistence type="inferred from homology"/>
<dbReference type="PANTHER" id="PTHR30033:SF2">
    <property type="entry name" value="FLAGELLAR HOOK PROTEIN"/>
    <property type="match status" value="1"/>
</dbReference>
<feature type="domain" description="Flagellar basal-body/hook protein C-terminal" evidence="9">
    <location>
        <begin position="514"/>
        <end position="555"/>
    </location>
</feature>
<dbReference type="InterPro" id="IPR010930">
    <property type="entry name" value="Flg_bb/hook_C_dom"/>
</dbReference>
<dbReference type="STRING" id="1162668.LFE_2097"/>
<dbReference type="InterPro" id="IPR002371">
    <property type="entry name" value="FlgK"/>
</dbReference>
<dbReference type="AlphaFoldDB" id="I0IR71"/>
<evidence type="ECO:0000256" key="2">
    <source>
        <dbReference type="ARBA" id="ARBA00004613"/>
    </source>
</evidence>
<dbReference type="SUPFAM" id="SSF64518">
    <property type="entry name" value="Phase 1 flagellin"/>
    <property type="match status" value="1"/>
</dbReference>
<comment type="similarity">
    <text evidence="3 7">Belongs to the flagella basal body rod proteins family.</text>
</comment>
<dbReference type="EMBL" id="AP012342">
    <property type="protein sequence ID" value="BAM07770.1"/>
    <property type="molecule type" value="Genomic_DNA"/>
</dbReference>
<dbReference type="InterPro" id="IPR053927">
    <property type="entry name" value="FlgK_helical"/>
</dbReference>
<evidence type="ECO:0000313" key="12">
    <source>
        <dbReference type="Proteomes" id="UP000007382"/>
    </source>
</evidence>
<evidence type="ECO:0000256" key="6">
    <source>
        <dbReference type="ARBA" id="ARBA00023143"/>
    </source>
</evidence>
<dbReference type="PANTHER" id="PTHR30033">
    <property type="entry name" value="FLAGELLAR HOOK-ASSOCIATED PROTEIN 1"/>
    <property type="match status" value="1"/>
</dbReference>
<feature type="domain" description="Flagellar hook-associated protein FlgK helical" evidence="10">
    <location>
        <begin position="96"/>
        <end position="330"/>
    </location>
</feature>
<organism evidence="11 12">
    <name type="scientific">Leptospirillum ferrooxidans (strain C2-3)</name>
    <dbReference type="NCBI Taxonomy" id="1162668"/>
    <lineage>
        <taxon>Bacteria</taxon>
        <taxon>Pseudomonadati</taxon>
        <taxon>Nitrospirota</taxon>
        <taxon>Nitrospiria</taxon>
        <taxon>Nitrospirales</taxon>
        <taxon>Nitrospiraceae</taxon>
        <taxon>Leptospirillum</taxon>
    </lineage>
</organism>
<gene>
    <name evidence="7 11" type="primary">flgK</name>
    <name evidence="11" type="ordered locus">LFE_2097</name>
</gene>
<dbReference type="KEGG" id="lfc:LFE_2097"/>
<dbReference type="GO" id="GO:0005576">
    <property type="term" value="C:extracellular region"/>
    <property type="evidence" value="ECO:0007669"/>
    <property type="project" value="UniProtKB-SubCell"/>
</dbReference>
<keyword evidence="11" id="KW-0969">Cilium</keyword>
<keyword evidence="11" id="KW-0282">Flagellum</keyword>
<evidence type="ECO:0000313" key="11">
    <source>
        <dbReference type="EMBL" id="BAM07770.1"/>
    </source>
</evidence>
<dbReference type="HOGENOM" id="CLU_012762_1_1_0"/>
<evidence type="ECO:0000256" key="5">
    <source>
        <dbReference type="ARBA" id="ARBA00022525"/>
    </source>
</evidence>
<accession>I0IR71</accession>
<dbReference type="OrthoDB" id="9802553at2"/>
<sequence>MSGILGTLNIGTSGIEANQAGLSTAGNNIANVHTPGYTQEEVVFDQNVPGDGSPGMVGNGVRGESVRRVVNQFLDNQMIRQKTKLGFYESSRISLGEIDSFFANAQSQGLAKHLSSYMSSWETVANHPLDRAARASLISGGKTMATDFHEMAGLYSQSRDRLGQMVQEDVARVNVDLGKIAALNRQIIKAKSGGESPNTLIDQRAVLAAKVSKALNAHFFQDRKGAMTLHLGGQISVSDVENGTLSSRIDPVTDSVRILIDPPGHSGSGPIDITDRIKGGTIGGYLNVRDVKIKDLEQHLDILAHSVINHVNAVHASGYGLSGATGVNFFHPTVTVTQDGQGSGVTVVANAVEPNRADHPLTVSVSAGKVTVTDGRTGAVVATSQISGGAGTLKVDGYSLRITTSGKSPGGTFHVSGGNDVAGAALGMEVEVKDPADLAAARHPVSQGKNAGDNRNAHDLFGLLSDRVHFAGTDRTATLHDFYSQTVAQVGSWSREARDNYKAQMVIEKGLKNQRMSVSGVSIADESARIIQYEKAYQASASLVQMTNRLLDTLVHLPNQA</sequence>
<evidence type="ECO:0000259" key="8">
    <source>
        <dbReference type="Pfam" id="PF00460"/>
    </source>
</evidence>
<dbReference type="GO" id="GO:0009424">
    <property type="term" value="C:bacterial-type flagellum hook"/>
    <property type="evidence" value="ECO:0007669"/>
    <property type="project" value="UniProtKB-UniRule"/>
</dbReference>
<name>I0IR71_LEPFC</name>
<evidence type="ECO:0000256" key="7">
    <source>
        <dbReference type="RuleBase" id="RU362065"/>
    </source>
</evidence>
<dbReference type="eggNOG" id="COG1256">
    <property type="taxonomic scope" value="Bacteria"/>
</dbReference>
<dbReference type="NCBIfam" id="TIGR02492">
    <property type="entry name" value="flgK_ends"/>
    <property type="match status" value="1"/>
</dbReference>
<evidence type="ECO:0000256" key="1">
    <source>
        <dbReference type="ARBA" id="ARBA00004365"/>
    </source>
</evidence>
<comment type="subcellular location">
    <subcellularLocation>
        <location evidence="1 7">Bacterial flagellum</location>
    </subcellularLocation>
    <subcellularLocation>
        <location evidence="2 7">Secreted</location>
    </subcellularLocation>
</comment>
<reference evidence="11 12" key="1">
    <citation type="journal article" date="2012" name="J. Bacteriol.">
        <title>Complete Genome Sequence of Leptospirillum ferrooxidans Strain C2-3, Isolated from a Fresh Volcanic Ash Deposit on the Island of Miyake, Japan.</title>
        <authorList>
            <person name="Fujimura R."/>
            <person name="Sato Y."/>
            <person name="Nishizawa T."/>
            <person name="Oshima K."/>
            <person name="Kim S.-W."/>
            <person name="Hattori M."/>
            <person name="Kamijo T."/>
            <person name="Ohta H."/>
        </authorList>
    </citation>
    <scope>NUCLEOTIDE SEQUENCE [LARGE SCALE GENOMIC DNA]</scope>
    <source>
        <strain evidence="11 12">C2-3</strain>
    </source>
</reference>
<evidence type="ECO:0000256" key="4">
    <source>
        <dbReference type="ARBA" id="ARBA00016244"/>
    </source>
</evidence>
<keyword evidence="5 7" id="KW-0964">Secreted</keyword>
<protein>
    <recommendedName>
        <fullName evidence="4 7">Flagellar hook-associated protein 1</fullName>
        <shortName evidence="7">HAP1</shortName>
    </recommendedName>
</protein>
<dbReference type="Pfam" id="PF00460">
    <property type="entry name" value="Flg_bb_rod"/>
    <property type="match status" value="1"/>
</dbReference>
<evidence type="ECO:0000259" key="9">
    <source>
        <dbReference type="Pfam" id="PF06429"/>
    </source>
</evidence>
<keyword evidence="6 7" id="KW-0975">Bacterial flagellum</keyword>
<evidence type="ECO:0000256" key="3">
    <source>
        <dbReference type="ARBA" id="ARBA00009677"/>
    </source>
</evidence>
<evidence type="ECO:0000259" key="10">
    <source>
        <dbReference type="Pfam" id="PF22638"/>
    </source>
</evidence>
<reference evidence="12" key="2">
    <citation type="submission" date="2012-03" db="EMBL/GenBank/DDBJ databases">
        <title>The complete genome sequence of the pioneer microbe on fresh volcanic deposit, Leptospirillum ferrooxidans strain C2-3.</title>
        <authorList>
            <person name="Fujimura R."/>
            <person name="Sato Y."/>
            <person name="Nishizawa T."/>
            <person name="Nanba K."/>
            <person name="Oshima K."/>
            <person name="Hattori M."/>
            <person name="Kamijo T."/>
            <person name="Ohta H."/>
        </authorList>
    </citation>
    <scope>NUCLEOTIDE SEQUENCE [LARGE SCALE GENOMIC DNA]</scope>
    <source>
        <strain evidence="12">C2-3</strain>
    </source>
</reference>
<dbReference type="GO" id="GO:0005198">
    <property type="term" value="F:structural molecule activity"/>
    <property type="evidence" value="ECO:0007669"/>
    <property type="project" value="UniProtKB-UniRule"/>
</dbReference>
<dbReference type="PATRIC" id="fig|1162668.3.peg.2485"/>
<dbReference type="Pfam" id="PF06429">
    <property type="entry name" value="Flg_bbr_C"/>
    <property type="match status" value="1"/>
</dbReference>
<dbReference type="InterPro" id="IPR001444">
    <property type="entry name" value="Flag_bb_rod_N"/>
</dbReference>
<dbReference type="GO" id="GO:0044780">
    <property type="term" value="P:bacterial-type flagellum assembly"/>
    <property type="evidence" value="ECO:0007669"/>
    <property type="project" value="InterPro"/>
</dbReference>
<dbReference type="Proteomes" id="UP000007382">
    <property type="component" value="Chromosome"/>
</dbReference>